<evidence type="ECO:0000256" key="1">
    <source>
        <dbReference type="SAM" id="Phobius"/>
    </source>
</evidence>
<dbReference type="AlphaFoldDB" id="A0A7W5DLX4"/>
<evidence type="ECO:0000313" key="3">
    <source>
        <dbReference type="Proteomes" id="UP000563050"/>
    </source>
</evidence>
<feature type="transmembrane region" description="Helical" evidence="1">
    <location>
        <begin position="112"/>
        <end position="135"/>
    </location>
</feature>
<feature type="transmembrane region" description="Helical" evidence="1">
    <location>
        <begin position="34"/>
        <end position="51"/>
    </location>
</feature>
<dbReference type="Gene3D" id="3.40.720.10">
    <property type="entry name" value="Alkaline Phosphatase, subunit A"/>
    <property type="match status" value="1"/>
</dbReference>
<evidence type="ECO:0000313" key="2">
    <source>
        <dbReference type="EMBL" id="MBB3185302.1"/>
    </source>
</evidence>
<accession>A0A7W5DLX4</accession>
<evidence type="ECO:0008006" key="4">
    <source>
        <dbReference type="Google" id="ProtNLM"/>
    </source>
</evidence>
<dbReference type="InterPro" id="IPR017850">
    <property type="entry name" value="Alkaline_phosphatase_core_sf"/>
</dbReference>
<feature type="transmembrane region" description="Helical" evidence="1">
    <location>
        <begin position="7"/>
        <end position="28"/>
    </location>
</feature>
<keyword evidence="1" id="KW-0472">Membrane</keyword>
<organism evidence="2 3">
    <name type="scientific">Halomonas fontilapidosi</name>
    <dbReference type="NCBI Taxonomy" id="616675"/>
    <lineage>
        <taxon>Bacteria</taxon>
        <taxon>Pseudomonadati</taxon>
        <taxon>Pseudomonadota</taxon>
        <taxon>Gammaproteobacteria</taxon>
        <taxon>Oceanospirillales</taxon>
        <taxon>Halomonadaceae</taxon>
        <taxon>Halomonas</taxon>
    </lineage>
</organism>
<name>A0A7W5DLX4_9GAMM</name>
<keyword evidence="1" id="KW-1133">Transmembrane helix</keyword>
<dbReference type="Proteomes" id="UP000563050">
    <property type="component" value="Unassembled WGS sequence"/>
</dbReference>
<keyword evidence="3" id="KW-1185">Reference proteome</keyword>
<feature type="transmembrane region" description="Helical" evidence="1">
    <location>
        <begin position="63"/>
        <end position="84"/>
    </location>
</feature>
<proteinExistence type="predicted"/>
<gene>
    <name evidence="2" type="ORF">FHR95_002883</name>
</gene>
<comment type="caution">
    <text evidence="2">The sequence shown here is derived from an EMBL/GenBank/DDBJ whole genome shotgun (WGS) entry which is preliminary data.</text>
</comment>
<keyword evidence="1" id="KW-0812">Transmembrane</keyword>
<dbReference type="SUPFAM" id="SSF53649">
    <property type="entry name" value="Alkaline phosphatase-like"/>
    <property type="match status" value="1"/>
</dbReference>
<reference evidence="2 3" key="1">
    <citation type="submission" date="2020-08" db="EMBL/GenBank/DDBJ databases">
        <title>Genomic Encyclopedia of Type Strains, Phase III (KMG-III): the genomes of soil and plant-associated and newly described type strains.</title>
        <authorList>
            <person name="Whitman W."/>
        </authorList>
    </citation>
    <scope>NUCLEOTIDE SEQUENCE [LARGE SCALE GENOMIC DNA]</scope>
    <source>
        <strain evidence="2 3">CECT 7341</strain>
    </source>
</reference>
<sequence length="546" mass="59515">MSLPSGIRWCLSLVMLNVVLLAPVWLLHGGPRQHWMALEAFLLAGGLALLPSAGRFVGLRWSLVALIMTVLLVGLGDVATHLAFGRSLNLYFDLPLLRSVFHLLEGNLGGPVASLISLLGLILLAVTAWLLAKMLASLQGRARRPRAVVGAWGMLAVSGMLILAEFDEVRPLPVARTPLLDTLQFQGQQWIETRRAHRDFAERMASSPVQETALPGLAGRDVVLVFVESYGISALFDDRYARVLDPRLDGMAERLDAAGLSVASGLLDSPIRGGQSWLAHATLLSGLRIDNSLWYRLMLDSERTTLVDDFRATGHRTLAVMPAITMAWPEGRAYGFDEIHAAADLEYAGPPLNWVTMPDQYTLHHFQTQIRNGSAASQHAESAPLFAQLALISSHAPWTPILPVLDDWSAVGDGSVFARWEDAGESPDQLWQDLERVRDHYARSLDYALGASLRWAEDFVDQQTLMILLGDHQPAPLITGDNASGAVPVHVISGDAGLLEPFHARGFVSGLHPPRPDGYPDGEVAGQQALRGWLHEAFGVKETTGE</sequence>
<dbReference type="RefSeq" id="WP_183314920.1">
    <property type="nucleotide sequence ID" value="NZ_JACHXQ010000011.1"/>
</dbReference>
<dbReference type="EMBL" id="JACHXQ010000011">
    <property type="protein sequence ID" value="MBB3185302.1"/>
    <property type="molecule type" value="Genomic_DNA"/>
</dbReference>
<protein>
    <recommendedName>
        <fullName evidence="4">Alkaline phosphatase</fullName>
    </recommendedName>
</protein>
<feature type="transmembrane region" description="Helical" evidence="1">
    <location>
        <begin position="147"/>
        <end position="166"/>
    </location>
</feature>